<proteinExistence type="predicted"/>
<reference evidence="2" key="1">
    <citation type="journal article" date="2017" name="Gigascience">
        <title>The genome draft of coconut (Cocos nucifera).</title>
        <authorList>
            <person name="Xiao Y."/>
            <person name="Xu P."/>
            <person name="Fan H."/>
            <person name="Baudouin L."/>
            <person name="Xia W."/>
            <person name="Bocs S."/>
            <person name="Xu J."/>
            <person name="Li Q."/>
            <person name="Guo A."/>
            <person name="Zhou L."/>
            <person name="Li J."/>
            <person name="Wu Y."/>
            <person name="Ma Z."/>
            <person name="Armero A."/>
            <person name="Issali A.E."/>
            <person name="Liu N."/>
            <person name="Peng M."/>
            <person name="Yang Y."/>
        </authorList>
    </citation>
    <scope>NUCLEOTIDE SEQUENCE</scope>
    <source>
        <tissue evidence="2">Spear leaf of Hainan Tall coconut</tissue>
    </source>
</reference>
<feature type="compositionally biased region" description="Basic and acidic residues" evidence="1">
    <location>
        <begin position="8"/>
        <end position="25"/>
    </location>
</feature>
<evidence type="ECO:0000313" key="3">
    <source>
        <dbReference type="Proteomes" id="UP000797356"/>
    </source>
</evidence>
<dbReference type="AlphaFoldDB" id="A0A8K0HWA3"/>
<reference evidence="2" key="2">
    <citation type="submission" date="2019-07" db="EMBL/GenBank/DDBJ databases">
        <authorList>
            <person name="Yang Y."/>
            <person name="Bocs S."/>
            <person name="Baudouin L."/>
        </authorList>
    </citation>
    <scope>NUCLEOTIDE SEQUENCE</scope>
    <source>
        <tissue evidence="2">Spear leaf of Hainan Tall coconut</tissue>
    </source>
</reference>
<feature type="compositionally biased region" description="Polar residues" evidence="1">
    <location>
        <begin position="97"/>
        <end position="117"/>
    </location>
</feature>
<dbReference type="EMBL" id="CM017872">
    <property type="protein sequence ID" value="KAG1327365.1"/>
    <property type="molecule type" value="Genomic_DNA"/>
</dbReference>
<sequence>MGSGLAGEEDRDRKRERSRDGKAGREGFGLATVADERDRERERGSDRADGTLPSQLGYATEPAQAMIKSAGEGSEPNITMAPKRHLAFTSAPRRITHSSASEKQSEHTPSTSTSTAQEPPPSISTPPAASTPSMAELLPSSISETHATTQVHHPVGYFTVPHV</sequence>
<keyword evidence="3" id="KW-1185">Reference proteome</keyword>
<feature type="region of interest" description="Disordered" evidence="1">
    <location>
        <begin position="1"/>
        <end position="148"/>
    </location>
</feature>
<gene>
    <name evidence="2" type="ORF">COCNU_01G012990</name>
</gene>
<dbReference type="Proteomes" id="UP000797356">
    <property type="component" value="Chromosome 1"/>
</dbReference>
<protein>
    <submittedName>
        <fullName evidence="2">Uncharacterized protein</fullName>
    </submittedName>
</protein>
<name>A0A8K0HWA3_COCNU</name>
<accession>A0A8K0HWA3</accession>
<evidence type="ECO:0000256" key="1">
    <source>
        <dbReference type="SAM" id="MobiDB-lite"/>
    </source>
</evidence>
<comment type="caution">
    <text evidence="2">The sequence shown here is derived from an EMBL/GenBank/DDBJ whole genome shotgun (WGS) entry which is preliminary data.</text>
</comment>
<organism evidence="2 3">
    <name type="scientific">Cocos nucifera</name>
    <name type="common">Coconut palm</name>
    <dbReference type="NCBI Taxonomy" id="13894"/>
    <lineage>
        <taxon>Eukaryota</taxon>
        <taxon>Viridiplantae</taxon>
        <taxon>Streptophyta</taxon>
        <taxon>Embryophyta</taxon>
        <taxon>Tracheophyta</taxon>
        <taxon>Spermatophyta</taxon>
        <taxon>Magnoliopsida</taxon>
        <taxon>Liliopsida</taxon>
        <taxon>Arecaceae</taxon>
        <taxon>Arecoideae</taxon>
        <taxon>Cocoseae</taxon>
        <taxon>Attaleinae</taxon>
        <taxon>Cocos</taxon>
    </lineage>
</organism>
<evidence type="ECO:0000313" key="2">
    <source>
        <dbReference type="EMBL" id="KAG1327365.1"/>
    </source>
</evidence>
<feature type="compositionally biased region" description="Basic and acidic residues" evidence="1">
    <location>
        <begin position="34"/>
        <end position="49"/>
    </location>
</feature>